<evidence type="ECO:0000313" key="2">
    <source>
        <dbReference type="EMBL" id="QNN76224.1"/>
    </source>
</evidence>
<feature type="transmembrane region" description="Helical" evidence="1">
    <location>
        <begin position="39"/>
        <end position="59"/>
    </location>
</feature>
<dbReference type="Proteomes" id="UP000515838">
    <property type="component" value="Chromosome"/>
</dbReference>
<keyword evidence="1" id="KW-0812">Transmembrane</keyword>
<gene>
    <name evidence="2" type="ORF">IAE60_09560</name>
</gene>
<sequence>MSELWSALCLVAILEGLVLFAIPAGWKRAALQLLQMSDGQVRAVGGFILIFGLTLLWAVKH</sequence>
<keyword evidence="1" id="KW-0472">Membrane</keyword>
<reference evidence="2 3" key="1">
    <citation type="submission" date="2020-08" db="EMBL/GenBank/DDBJ databases">
        <title>Streptomycin Non-resistant strain, P. mexicana.</title>
        <authorList>
            <person name="Ganesh-Kumar S."/>
            <person name="Zhe T."/>
            <person name="Yu Z."/>
            <person name="Min Y."/>
        </authorList>
    </citation>
    <scope>NUCLEOTIDE SEQUENCE [LARGE SCALE GENOMIC DNA]</scope>
    <source>
        <strain evidence="2 3">GTZY2</strain>
    </source>
</reference>
<dbReference type="EMBL" id="CP060731">
    <property type="protein sequence ID" value="QNN76224.1"/>
    <property type="molecule type" value="Genomic_DNA"/>
</dbReference>
<organism evidence="2 3">
    <name type="scientific">Pseudoxanthomonas mexicana</name>
    <dbReference type="NCBI Taxonomy" id="128785"/>
    <lineage>
        <taxon>Bacteria</taxon>
        <taxon>Pseudomonadati</taxon>
        <taxon>Pseudomonadota</taxon>
        <taxon>Gammaproteobacteria</taxon>
        <taxon>Lysobacterales</taxon>
        <taxon>Lysobacteraceae</taxon>
        <taxon>Pseudoxanthomonas</taxon>
    </lineage>
</organism>
<dbReference type="PANTHER" id="PTHR38602:SF1">
    <property type="entry name" value="INNER MEMBRANE PROTEIN"/>
    <property type="match status" value="1"/>
</dbReference>
<evidence type="ECO:0000256" key="1">
    <source>
        <dbReference type="SAM" id="Phobius"/>
    </source>
</evidence>
<dbReference type="AlphaFoldDB" id="A0A7G9T7Z9"/>
<accession>A0A7G9T7Z9</accession>
<protein>
    <submittedName>
        <fullName evidence="2">DUF2065 family protein</fullName>
    </submittedName>
</protein>
<dbReference type="PANTHER" id="PTHR38602">
    <property type="entry name" value="INNER MEMBRANE PROTEIN-RELATED"/>
    <property type="match status" value="1"/>
</dbReference>
<dbReference type="InterPro" id="IPR019201">
    <property type="entry name" value="DUF2065"/>
</dbReference>
<dbReference type="OrthoDB" id="9182237at2"/>
<evidence type="ECO:0000313" key="3">
    <source>
        <dbReference type="Proteomes" id="UP000515838"/>
    </source>
</evidence>
<proteinExistence type="predicted"/>
<keyword evidence="1" id="KW-1133">Transmembrane helix</keyword>
<dbReference type="GeneID" id="81471214"/>
<name>A0A7G9T7Z9_PSEMX</name>
<dbReference type="RefSeq" id="WP_162109804.1">
    <property type="nucleotide sequence ID" value="NZ_CP060731.1"/>
</dbReference>
<dbReference type="Pfam" id="PF09838">
    <property type="entry name" value="DUF2065"/>
    <property type="match status" value="1"/>
</dbReference>